<organism evidence="1 2">
    <name type="scientific">Brassica cretica</name>
    <name type="common">Mustard</name>
    <dbReference type="NCBI Taxonomy" id="69181"/>
    <lineage>
        <taxon>Eukaryota</taxon>
        <taxon>Viridiplantae</taxon>
        <taxon>Streptophyta</taxon>
        <taxon>Embryophyta</taxon>
        <taxon>Tracheophyta</taxon>
        <taxon>Spermatophyta</taxon>
        <taxon>Magnoliopsida</taxon>
        <taxon>eudicotyledons</taxon>
        <taxon>Gunneridae</taxon>
        <taxon>Pentapetalae</taxon>
        <taxon>rosids</taxon>
        <taxon>malvids</taxon>
        <taxon>Brassicales</taxon>
        <taxon>Brassicaceae</taxon>
        <taxon>Brassiceae</taxon>
        <taxon>Brassica</taxon>
    </lineage>
</organism>
<dbReference type="AlphaFoldDB" id="A0A8S9SB30"/>
<gene>
    <name evidence="1" type="ORF">F2Q69_00037612</name>
</gene>
<proteinExistence type="predicted"/>
<reference evidence="1" key="1">
    <citation type="submission" date="2019-12" db="EMBL/GenBank/DDBJ databases">
        <title>Genome sequencing and annotation of Brassica cretica.</title>
        <authorList>
            <person name="Studholme D.J."/>
            <person name="Sarris P."/>
        </authorList>
    </citation>
    <scope>NUCLEOTIDE SEQUENCE</scope>
    <source>
        <strain evidence="1">PFS-109/04</strain>
        <tissue evidence="1">Leaf</tissue>
    </source>
</reference>
<comment type="caution">
    <text evidence="1">The sequence shown here is derived from an EMBL/GenBank/DDBJ whole genome shotgun (WGS) entry which is preliminary data.</text>
</comment>
<evidence type="ECO:0000313" key="2">
    <source>
        <dbReference type="Proteomes" id="UP000712600"/>
    </source>
</evidence>
<name>A0A8S9SB30_BRACR</name>
<protein>
    <submittedName>
        <fullName evidence="1">Uncharacterized protein</fullName>
    </submittedName>
</protein>
<accession>A0A8S9SB30</accession>
<dbReference type="EMBL" id="QGKX02000004">
    <property type="protein sequence ID" value="KAF3599032.1"/>
    <property type="molecule type" value="Genomic_DNA"/>
</dbReference>
<sequence length="161" mass="17783">MAAVCGVRTWCLWPISAAWLDPRPSSAFLVIATYCGRLHAALHGRGSASSEHDVTGLIPQLGSVRVVWPRCMAVDLAADSIRPRGMAAVCPHWLGLLRSYSADGLRLQYMPAPHQLHSISSTQLHLVYSTPSSPFFLPKPSYLQLEPHQTYNIPHMHMLCT</sequence>
<evidence type="ECO:0000313" key="1">
    <source>
        <dbReference type="EMBL" id="KAF3599032.1"/>
    </source>
</evidence>
<dbReference type="Proteomes" id="UP000712600">
    <property type="component" value="Unassembled WGS sequence"/>
</dbReference>